<keyword evidence="8" id="KW-0175">Coiled coil</keyword>
<evidence type="ECO:0000313" key="10">
    <source>
        <dbReference type="Proteomes" id="UP001060112"/>
    </source>
</evidence>
<dbReference type="Gene3D" id="6.10.140.1080">
    <property type="match status" value="1"/>
</dbReference>
<evidence type="ECO:0000256" key="7">
    <source>
        <dbReference type="ARBA" id="ARBA00033408"/>
    </source>
</evidence>
<feature type="coiled-coil region" evidence="8">
    <location>
        <begin position="152"/>
        <end position="186"/>
    </location>
</feature>
<organism evidence="9 10">
    <name type="scientific">Allocoprobacillus halotolerans</name>
    <dbReference type="NCBI Taxonomy" id="2944914"/>
    <lineage>
        <taxon>Bacteria</taxon>
        <taxon>Bacillati</taxon>
        <taxon>Bacillota</taxon>
        <taxon>Erysipelotrichia</taxon>
        <taxon>Erysipelotrichales</taxon>
        <taxon>Erysipelotrichaceae</taxon>
        <taxon>Allocoprobacillus</taxon>
    </lineage>
</organism>
<dbReference type="PANTHER" id="PTHR11059:SF0">
    <property type="entry name" value="DNA REPAIR PROTEIN RECN"/>
    <property type="match status" value="1"/>
</dbReference>
<name>A0ABY5I467_9FIRM</name>
<evidence type="ECO:0000256" key="2">
    <source>
        <dbReference type="ARBA" id="ARBA00021315"/>
    </source>
</evidence>
<dbReference type="InterPro" id="IPR027417">
    <property type="entry name" value="P-loop_NTPase"/>
</dbReference>
<dbReference type="CDD" id="cd03241">
    <property type="entry name" value="ABC_RecN"/>
    <property type="match status" value="1"/>
</dbReference>
<dbReference type="Gene3D" id="3.40.50.300">
    <property type="entry name" value="P-loop containing nucleotide triphosphate hydrolases"/>
    <property type="match status" value="1"/>
</dbReference>
<comment type="similarity">
    <text evidence="1">Belongs to the RecN family.</text>
</comment>
<keyword evidence="6" id="KW-0234">DNA repair</keyword>
<keyword evidence="3" id="KW-0547">Nucleotide-binding</keyword>
<keyword evidence="4" id="KW-0227">DNA damage</keyword>
<dbReference type="EMBL" id="CP101620">
    <property type="protein sequence ID" value="UTY38747.1"/>
    <property type="molecule type" value="Genomic_DNA"/>
</dbReference>
<gene>
    <name evidence="9" type="ORF">NMU03_14245</name>
</gene>
<keyword evidence="10" id="KW-1185">Reference proteome</keyword>
<evidence type="ECO:0000256" key="6">
    <source>
        <dbReference type="ARBA" id="ARBA00023204"/>
    </source>
</evidence>
<accession>A0ABY5I467</accession>
<evidence type="ECO:0000256" key="1">
    <source>
        <dbReference type="ARBA" id="ARBA00009441"/>
    </source>
</evidence>
<evidence type="ECO:0000256" key="4">
    <source>
        <dbReference type="ARBA" id="ARBA00022763"/>
    </source>
</evidence>
<evidence type="ECO:0000256" key="3">
    <source>
        <dbReference type="ARBA" id="ARBA00022741"/>
    </source>
</evidence>
<evidence type="ECO:0000313" key="9">
    <source>
        <dbReference type="EMBL" id="UTY38747.1"/>
    </source>
</evidence>
<dbReference type="InterPro" id="IPR004604">
    <property type="entry name" value="DNA_recomb/repair_RecN"/>
</dbReference>
<keyword evidence="5" id="KW-0067">ATP-binding</keyword>
<dbReference type="PANTHER" id="PTHR11059">
    <property type="entry name" value="DNA REPAIR PROTEIN RECN"/>
    <property type="match status" value="1"/>
</dbReference>
<dbReference type="SUPFAM" id="SSF52540">
    <property type="entry name" value="P-loop containing nucleoside triphosphate hydrolases"/>
    <property type="match status" value="1"/>
</dbReference>
<protein>
    <recommendedName>
        <fullName evidence="2">DNA repair protein RecN</fullName>
    </recommendedName>
    <alternativeName>
        <fullName evidence="7">Recombination protein N</fullName>
    </alternativeName>
</protein>
<evidence type="ECO:0000256" key="8">
    <source>
        <dbReference type="SAM" id="Coils"/>
    </source>
</evidence>
<dbReference type="Proteomes" id="UP001060112">
    <property type="component" value="Chromosome"/>
</dbReference>
<dbReference type="RefSeq" id="WP_290139307.1">
    <property type="nucleotide sequence ID" value="NZ_CP101620.1"/>
</dbReference>
<evidence type="ECO:0000256" key="5">
    <source>
        <dbReference type="ARBA" id="ARBA00022840"/>
    </source>
</evidence>
<proteinExistence type="inferred from homology"/>
<sequence>MSDEQLDFLKSQLQEIDTCSYTDEEVDQLEEELKVLQNFEKMNEHIQNFEQLMNNHQGVLPKLKEATFEIQTLSTYHEFEKTIEHIHNIYYNLLDEVETILDTYRSFQFDEYRFNELQDILFQVNRLKRKYGFTMKSIQDYREDLVQKITAIENREEHIFQLRQQLSTQEKKTKELALQLHQVRQEYAKKFESEIQKELKDLYLDKAIFKVQINETDLQPFGCSDVKLMVAINQGQDLSLMNETASGGEISRLMLAIKTTILEYNSIDTIIFDEIDTGVSGKVATKIGEKMKKTAMKKQVICITHLPQVAALANYHYCIEKQSHDDETVTSIHLLNHEQRITEIAKMLSGEVMTLEAVANAKKLLNV</sequence>
<reference evidence="9" key="1">
    <citation type="submission" date="2022-07" db="EMBL/GenBank/DDBJ databases">
        <title>Faecal culturing of patients with breast cancer.</title>
        <authorList>
            <person name="Teng N.M.Y."/>
            <person name="Kiu R."/>
            <person name="Evans R."/>
            <person name="Baker D.J."/>
            <person name="Zenner C."/>
            <person name="Robinson S.D."/>
            <person name="Hall L.J."/>
        </authorList>
    </citation>
    <scope>NUCLEOTIDE SEQUENCE</scope>
    <source>
        <strain evidence="9">LH1062</strain>
    </source>
</reference>